<reference evidence="1" key="1">
    <citation type="submission" date="2021-05" db="EMBL/GenBank/DDBJ databases">
        <title>Comparative genomics of three Colletotrichum scovillei strains and genetic complementation revealed genes involved fungal growth and virulence on chili pepper.</title>
        <authorList>
            <person name="Hsieh D.-K."/>
            <person name="Chuang S.-C."/>
            <person name="Chen C.-Y."/>
            <person name="Chao Y.-T."/>
            <person name="Lu M.-Y.J."/>
            <person name="Lee M.-H."/>
            <person name="Shih M.-C."/>
        </authorList>
    </citation>
    <scope>NUCLEOTIDE SEQUENCE</scope>
    <source>
        <strain evidence="1">Coll-153</strain>
    </source>
</reference>
<sequence>ILSSPLTLETTRTCFVLYTVLKFKDIAATEPACLSEIRSRNSFELLPASPLSE</sequence>
<accession>A0A9P7UHZ2</accession>
<feature type="non-terminal residue" evidence="1">
    <location>
        <position position="1"/>
    </location>
</feature>
<dbReference type="Proteomes" id="UP000699042">
    <property type="component" value="Unassembled WGS sequence"/>
</dbReference>
<name>A0A9P7UHZ2_9PEZI</name>
<feature type="non-terminal residue" evidence="1">
    <location>
        <position position="53"/>
    </location>
</feature>
<proteinExistence type="predicted"/>
<dbReference type="AlphaFoldDB" id="A0A9P7UHZ2"/>
<gene>
    <name evidence="1" type="ORF">JMJ77_006032</name>
</gene>
<comment type="caution">
    <text evidence="1">The sequence shown here is derived from an EMBL/GenBank/DDBJ whole genome shotgun (WGS) entry which is preliminary data.</text>
</comment>
<evidence type="ECO:0000313" key="2">
    <source>
        <dbReference type="Proteomes" id="UP000699042"/>
    </source>
</evidence>
<evidence type="ECO:0000313" key="1">
    <source>
        <dbReference type="EMBL" id="KAG7058659.1"/>
    </source>
</evidence>
<dbReference type="EMBL" id="JAESDN010000001">
    <property type="protein sequence ID" value="KAG7058659.1"/>
    <property type="molecule type" value="Genomic_DNA"/>
</dbReference>
<protein>
    <submittedName>
        <fullName evidence="1">Uncharacterized protein</fullName>
    </submittedName>
</protein>
<keyword evidence="2" id="KW-1185">Reference proteome</keyword>
<organism evidence="1 2">
    <name type="scientific">Colletotrichum scovillei</name>
    <dbReference type="NCBI Taxonomy" id="1209932"/>
    <lineage>
        <taxon>Eukaryota</taxon>
        <taxon>Fungi</taxon>
        <taxon>Dikarya</taxon>
        <taxon>Ascomycota</taxon>
        <taxon>Pezizomycotina</taxon>
        <taxon>Sordariomycetes</taxon>
        <taxon>Hypocreomycetidae</taxon>
        <taxon>Glomerellales</taxon>
        <taxon>Glomerellaceae</taxon>
        <taxon>Colletotrichum</taxon>
        <taxon>Colletotrichum acutatum species complex</taxon>
    </lineage>
</organism>